<feature type="binding site" evidence="12">
    <location>
        <begin position="13"/>
        <end position="20"/>
    </location>
    <ligand>
        <name>ATP</name>
        <dbReference type="ChEBI" id="CHEBI:30616"/>
    </ligand>
</feature>
<feature type="domain" description="Thymidylate kinase-like" evidence="13">
    <location>
        <begin position="11"/>
        <end position="200"/>
    </location>
</feature>
<evidence type="ECO:0000259" key="13">
    <source>
        <dbReference type="Pfam" id="PF02223"/>
    </source>
</evidence>
<evidence type="ECO:0000256" key="6">
    <source>
        <dbReference type="ARBA" id="ARBA00022741"/>
    </source>
</evidence>
<evidence type="ECO:0000256" key="8">
    <source>
        <dbReference type="ARBA" id="ARBA00022840"/>
    </source>
</evidence>
<keyword evidence="8 12" id="KW-0067">ATP-binding</keyword>
<dbReference type="InterPro" id="IPR039430">
    <property type="entry name" value="Thymidylate_kin-like_dom"/>
</dbReference>
<keyword evidence="15" id="KW-1185">Reference proteome</keyword>
<dbReference type="AlphaFoldDB" id="A0A0W0YGY1"/>
<protein>
    <recommendedName>
        <fullName evidence="3 12">Thymidylate kinase</fullName>
        <ecNumber evidence="2 12">2.7.4.9</ecNumber>
    </recommendedName>
    <alternativeName>
        <fullName evidence="9 12">dTMP kinase</fullName>
    </alternativeName>
</protein>
<dbReference type="InterPro" id="IPR018094">
    <property type="entry name" value="Thymidylate_kinase"/>
</dbReference>
<dbReference type="InterPro" id="IPR027417">
    <property type="entry name" value="P-loop_NTPase"/>
</dbReference>
<evidence type="ECO:0000256" key="9">
    <source>
        <dbReference type="ARBA" id="ARBA00029962"/>
    </source>
</evidence>
<keyword evidence="5 12" id="KW-0545">Nucleotide biosynthesis</keyword>
<comment type="catalytic activity">
    <reaction evidence="10 12">
        <text>dTMP + ATP = dTDP + ADP</text>
        <dbReference type="Rhea" id="RHEA:13517"/>
        <dbReference type="ChEBI" id="CHEBI:30616"/>
        <dbReference type="ChEBI" id="CHEBI:58369"/>
        <dbReference type="ChEBI" id="CHEBI:63528"/>
        <dbReference type="ChEBI" id="CHEBI:456216"/>
        <dbReference type="EC" id="2.7.4.9"/>
    </reaction>
</comment>
<keyword evidence="4 12" id="KW-0808">Transferase</keyword>
<dbReference type="STRING" id="45074.Lsan_3315"/>
<dbReference type="FunFam" id="3.40.50.300:FF:000225">
    <property type="entry name" value="Thymidylate kinase"/>
    <property type="match status" value="1"/>
</dbReference>
<dbReference type="GO" id="GO:0006233">
    <property type="term" value="P:dTDP biosynthetic process"/>
    <property type="evidence" value="ECO:0007669"/>
    <property type="project" value="InterPro"/>
</dbReference>
<dbReference type="GO" id="GO:0005524">
    <property type="term" value="F:ATP binding"/>
    <property type="evidence" value="ECO:0007669"/>
    <property type="project" value="UniProtKB-UniRule"/>
</dbReference>
<proteinExistence type="inferred from homology"/>
<organism evidence="14 15">
    <name type="scientific">Legionella santicrucis</name>
    <dbReference type="NCBI Taxonomy" id="45074"/>
    <lineage>
        <taxon>Bacteria</taxon>
        <taxon>Pseudomonadati</taxon>
        <taxon>Pseudomonadota</taxon>
        <taxon>Gammaproteobacteria</taxon>
        <taxon>Legionellales</taxon>
        <taxon>Legionellaceae</taxon>
        <taxon>Legionella</taxon>
    </lineage>
</organism>
<dbReference type="HAMAP" id="MF_00165">
    <property type="entry name" value="Thymidylate_kinase"/>
    <property type="match status" value="1"/>
</dbReference>
<evidence type="ECO:0000256" key="12">
    <source>
        <dbReference type="HAMAP-Rule" id="MF_00165"/>
    </source>
</evidence>
<evidence type="ECO:0000256" key="10">
    <source>
        <dbReference type="ARBA" id="ARBA00048743"/>
    </source>
</evidence>
<keyword evidence="6 12" id="KW-0547">Nucleotide-binding</keyword>
<dbReference type="EMBL" id="LNYU01000085">
    <property type="protein sequence ID" value="KTD55763.1"/>
    <property type="molecule type" value="Genomic_DNA"/>
</dbReference>
<evidence type="ECO:0000256" key="1">
    <source>
        <dbReference type="ARBA" id="ARBA00009776"/>
    </source>
</evidence>
<evidence type="ECO:0000313" key="14">
    <source>
        <dbReference type="EMBL" id="KTD55763.1"/>
    </source>
</evidence>
<dbReference type="EC" id="2.7.4.9" evidence="2 12"/>
<keyword evidence="7 12" id="KW-0418">Kinase</keyword>
<evidence type="ECO:0000256" key="11">
    <source>
        <dbReference type="ARBA" id="ARBA00057735"/>
    </source>
</evidence>
<evidence type="ECO:0000256" key="3">
    <source>
        <dbReference type="ARBA" id="ARBA00017144"/>
    </source>
</evidence>
<dbReference type="SUPFAM" id="SSF52540">
    <property type="entry name" value="P-loop containing nucleoside triphosphate hydrolases"/>
    <property type="match status" value="1"/>
</dbReference>
<dbReference type="CDD" id="cd01672">
    <property type="entry name" value="TMPK"/>
    <property type="match status" value="1"/>
</dbReference>
<dbReference type="Proteomes" id="UP000054703">
    <property type="component" value="Unassembled WGS sequence"/>
</dbReference>
<dbReference type="OrthoDB" id="9774907at2"/>
<sequence length="212" mass="23936">MISSKGKLIVIEGLEGAGKSTAVNTVIDLLAERQIKTITTREPGGTAIGEILRNLIKNPEYHDVLDDRSELLLLYTARIQLLRQVIEPALQNGIWVIADRFELSTMAYQGGGRGLDQEMISHLSSFSLQGLKPDLTVYLDISPEEGMQRVKSRGELDRIEQQSIEFFHRVHDSYLQHIKMNPYIVSIDATLPLKKVQMAIQKAINEFIEHQI</sequence>
<evidence type="ECO:0000256" key="5">
    <source>
        <dbReference type="ARBA" id="ARBA00022727"/>
    </source>
</evidence>
<evidence type="ECO:0000256" key="4">
    <source>
        <dbReference type="ARBA" id="ARBA00022679"/>
    </source>
</evidence>
<dbReference type="PANTHER" id="PTHR10344">
    <property type="entry name" value="THYMIDYLATE KINASE"/>
    <property type="match status" value="1"/>
</dbReference>
<comment type="caution">
    <text evidence="14">The sequence shown here is derived from an EMBL/GenBank/DDBJ whole genome shotgun (WGS) entry which is preliminary data.</text>
</comment>
<comment type="similarity">
    <text evidence="1 12">Belongs to the thymidylate kinase family.</text>
</comment>
<evidence type="ECO:0000313" key="15">
    <source>
        <dbReference type="Proteomes" id="UP000054703"/>
    </source>
</evidence>
<dbReference type="PANTHER" id="PTHR10344:SF4">
    <property type="entry name" value="UMP-CMP KINASE 2, MITOCHONDRIAL"/>
    <property type="match status" value="1"/>
</dbReference>
<reference evidence="14 15" key="1">
    <citation type="submission" date="2015-11" db="EMBL/GenBank/DDBJ databases">
        <title>Genomic analysis of 38 Legionella species identifies large and diverse effector repertoires.</title>
        <authorList>
            <person name="Burstein D."/>
            <person name="Amaro F."/>
            <person name="Zusman T."/>
            <person name="Lifshitz Z."/>
            <person name="Cohen O."/>
            <person name="Gilbert J.A."/>
            <person name="Pupko T."/>
            <person name="Shuman H.A."/>
            <person name="Segal G."/>
        </authorList>
    </citation>
    <scope>NUCLEOTIDE SEQUENCE [LARGE SCALE GENOMIC DNA]</scope>
    <source>
        <strain evidence="14 15">SC-63-C7</strain>
    </source>
</reference>
<dbReference type="GO" id="GO:0006227">
    <property type="term" value="P:dUDP biosynthetic process"/>
    <property type="evidence" value="ECO:0007669"/>
    <property type="project" value="TreeGrafter"/>
</dbReference>
<dbReference type="GO" id="GO:0006235">
    <property type="term" value="P:dTTP biosynthetic process"/>
    <property type="evidence" value="ECO:0007669"/>
    <property type="project" value="UniProtKB-UniRule"/>
</dbReference>
<dbReference type="RefSeq" id="WP_058515242.1">
    <property type="nucleotide sequence ID" value="NZ_CAAAIH010000005.1"/>
</dbReference>
<dbReference type="NCBIfam" id="TIGR00041">
    <property type="entry name" value="DTMP_kinase"/>
    <property type="match status" value="1"/>
</dbReference>
<accession>A0A0W0YGY1</accession>
<dbReference type="Gene3D" id="3.40.50.300">
    <property type="entry name" value="P-loop containing nucleotide triphosphate hydrolases"/>
    <property type="match status" value="1"/>
</dbReference>
<dbReference type="GO" id="GO:0004798">
    <property type="term" value="F:dTMP kinase activity"/>
    <property type="evidence" value="ECO:0007669"/>
    <property type="project" value="UniProtKB-UniRule"/>
</dbReference>
<evidence type="ECO:0000256" key="2">
    <source>
        <dbReference type="ARBA" id="ARBA00012980"/>
    </source>
</evidence>
<evidence type="ECO:0000256" key="7">
    <source>
        <dbReference type="ARBA" id="ARBA00022777"/>
    </source>
</evidence>
<gene>
    <name evidence="12 14" type="primary">tmk</name>
    <name evidence="14" type="ORF">Lsan_3315</name>
</gene>
<comment type="function">
    <text evidence="11 12">Phosphorylation of dTMP to form dTDP in both de novo and salvage pathways of dTTP synthesis.</text>
</comment>
<dbReference type="PATRIC" id="fig|45074.5.peg.3561"/>
<dbReference type="GO" id="GO:0005829">
    <property type="term" value="C:cytosol"/>
    <property type="evidence" value="ECO:0007669"/>
    <property type="project" value="TreeGrafter"/>
</dbReference>
<name>A0A0W0YGY1_9GAMM</name>
<dbReference type="Pfam" id="PF02223">
    <property type="entry name" value="Thymidylate_kin"/>
    <property type="match status" value="1"/>
</dbReference>